<evidence type="ECO:0000313" key="1">
    <source>
        <dbReference type="Proteomes" id="UP000887579"/>
    </source>
</evidence>
<name>A0AC34FJK0_9BILA</name>
<protein>
    <submittedName>
        <fullName evidence="2">Invertebrate defensins family profile domain-containing protein</fullName>
    </submittedName>
</protein>
<dbReference type="Proteomes" id="UP000887579">
    <property type="component" value="Unplaced"/>
</dbReference>
<proteinExistence type="predicted"/>
<organism evidence="1 2">
    <name type="scientific">Panagrolaimus sp. ES5</name>
    <dbReference type="NCBI Taxonomy" id="591445"/>
    <lineage>
        <taxon>Eukaryota</taxon>
        <taxon>Metazoa</taxon>
        <taxon>Ecdysozoa</taxon>
        <taxon>Nematoda</taxon>
        <taxon>Chromadorea</taxon>
        <taxon>Rhabditida</taxon>
        <taxon>Tylenchina</taxon>
        <taxon>Panagrolaimomorpha</taxon>
        <taxon>Panagrolaimoidea</taxon>
        <taxon>Panagrolaimidae</taxon>
        <taxon>Panagrolaimus</taxon>
    </lineage>
</organism>
<evidence type="ECO:0000313" key="2">
    <source>
        <dbReference type="WBParaSite" id="ES5_v2.g17225.t1"/>
    </source>
</evidence>
<reference evidence="2" key="1">
    <citation type="submission" date="2022-11" db="UniProtKB">
        <authorList>
            <consortium name="WormBaseParasite"/>
        </authorList>
    </citation>
    <scope>IDENTIFICATION</scope>
</reference>
<sequence length="71" mass="7275">MKVLFFFVVVFFAFTVSATSAAKCTPGSVVGVGWGWGCPLDGGACHKHCISIAGAGYTSGGCTAMDCQCRC</sequence>
<accession>A0AC34FJK0</accession>
<dbReference type="WBParaSite" id="ES5_v2.g17225.t1">
    <property type="protein sequence ID" value="ES5_v2.g17225.t1"/>
    <property type="gene ID" value="ES5_v2.g17225"/>
</dbReference>